<sequence length="422" mass="48836">MEKTPLCIAKVMNSLMDNMYVANVKNRLRALKTPSIPDQTRWIWELIQNAKDSIVNDPDRKEVCIEINANDELLTFRHNGSPFTGKAMCALLYKYSDEKESNPDSTGCYGTGFMTSLVLNRIVKVTTDLYEEDPNDPSQKHIVGFSATMHREGLTKDDLLQGLEEMRKSFDNTVKPDGHTTFEYKLYADQSRISRDRGFKSYQECGAQTLIFAPTIKSILFQCKEKVLKIKREPEEPLDQGLSLHPFEIKTESNTFKRQFIVVSYCEHNEELSNRMKCDRFLRINVALEVDDKFNTIVKPNCTCLYCTLPLIGSEEHQLPFILNSPDFEPDSERQSIILFGSDTEEHVTEKEQRIIITEAGINRIILKQGIKMFTRILTFLINNKGGNYHYFTNRLLSVPNIQNFDPEWYQLLFIQALHYHI</sequence>
<dbReference type="OrthoDB" id="2154305at2759"/>
<dbReference type="SUPFAM" id="SSF55874">
    <property type="entry name" value="ATPase domain of HSP90 chaperone/DNA topoisomerase II/histidine kinase"/>
    <property type="match status" value="1"/>
</dbReference>
<dbReference type="NCBIfam" id="NF047352">
    <property type="entry name" value="P_loop_sacsin"/>
    <property type="match status" value="1"/>
</dbReference>
<dbReference type="AlphaFoldDB" id="A0A1J4KAN0"/>
<keyword evidence="2" id="KW-1185">Reference proteome</keyword>
<comment type="caution">
    <text evidence="1">The sequence shown here is derived from an EMBL/GenBank/DDBJ whole genome shotgun (WGS) entry which is preliminary data.</text>
</comment>
<dbReference type="InterPro" id="IPR036890">
    <property type="entry name" value="HATPase_C_sf"/>
</dbReference>
<name>A0A1J4KAN0_9EUKA</name>
<proteinExistence type="predicted"/>
<dbReference type="GeneID" id="94826860"/>
<dbReference type="EMBL" id="MLAK01000671">
    <property type="protein sequence ID" value="OHT08283.1"/>
    <property type="molecule type" value="Genomic_DNA"/>
</dbReference>
<evidence type="ECO:0000313" key="2">
    <source>
        <dbReference type="Proteomes" id="UP000179807"/>
    </source>
</evidence>
<protein>
    <recommendedName>
        <fullName evidence="3">Histidine kinase/HSP90-like ATPase domain-containing protein</fullName>
    </recommendedName>
</protein>
<evidence type="ECO:0008006" key="3">
    <source>
        <dbReference type="Google" id="ProtNLM"/>
    </source>
</evidence>
<dbReference type="VEuPathDB" id="TrichDB:TRFO_04886"/>
<reference evidence="1" key="1">
    <citation type="submission" date="2016-10" db="EMBL/GenBank/DDBJ databases">
        <authorList>
            <person name="Benchimol M."/>
            <person name="Almeida L.G."/>
            <person name="Vasconcelos A.T."/>
            <person name="Perreira-Neves A."/>
            <person name="Rosa I.A."/>
            <person name="Tasca T."/>
            <person name="Bogo M.R."/>
            <person name="de Souza W."/>
        </authorList>
    </citation>
    <scope>NUCLEOTIDE SEQUENCE [LARGE SCALE GENOMIC DNA]</scope>
    <source>
        <strain evidence="1">K</strain>
    </source>
</reference>
<evidence type="ECO:0000313" key="1">
    <source>
        <dbReference type="EMBL" id="OHT08283.1"/>
    </source>
</evidence>
<gene>
    <name evidence="1" type="ORF">TRFO_04886</name>
</gene>
<organism evidence="1 2">
    <name type="scientific">Tritrichomonas foetus</name>
    <dbReference type="NCBI Taxonomy" id="1144522"/>
    <lineage>
        <taxon>Eukaryota</taxon>
        <taxon>Metamonada</taxon>
        <taxon>Parabasalia</taxon>
        <taxon>Tritrichomonadida</taxon>
        <taxon>Tritrichomonadidae</taxon>
        <taxon>Tritrichomonas</taxon>
    </lineage>
</organism>
<dbReference type="RefSeq" id="XP_068361419.1">
    <property type="nucleotide sequence ID" value="XM_068492156.1"/>
</dbReference>
<dbReference type="Proteomes" id="UP000179807">
    <property type="component" value="Unassembled WGS sequence"/>
</dbReference>
<accession>A0A1J4KAN0</accession>